<feature type="domain" description="HTH tetR-type" evidence="5">
    <location>
        <begin position="15"/>
        <end position="75"/>
    </location>
</feature>
<dbReference type="PANTHER" id="PTHR30055">
    <property type="entry name" value="HTH-TYPE TRANSCRIPTIONAL REGULATOR RUTR"/>
    <property type="match status" value="1"/>
</dbReference>
<proteinExistence type="predicted"/>
<keyword evidence="2 4" id="KW-0238">DNA-binding</keyword>
<keyword evidence="7" id="KW-1185">Reference proteome</keyword>
<dbReference type="InterPro" id="IPR023772">
    <property type="entry name" value="DNA-bd_HTH_TetR-type_CS"/>
</dbReference>
<dbReference type="SUPFAM" id="SSF48498">
    <property type="entry name" value="Tetracyclin repressor-like, C-terminal domain"/>
    <property type="match status" value="1"/>
</dbReference>
<dbReference type="GO" id="GO:0003700">
    <property type="term" value="F:DNA-binding transcription factor activity"/>
    <property type="evidence" value="ECO:0007669"/>
    <property type="project" value="TreeGrafter"/>
</dbReference>
<dbReference type="InterPro" id="IPR001647">
    <property type="entry name" value="HTH_TetR"/>
</dbReference>
<dbReference type="Proteomes" id="UP000578449">
    <property type="component" value="Unassembled WGS sequence"/>
</dbReference>
<dbReference type="Gene3D" id="1.10.10.60">
    <property type="entry name" value="Homeodomain-like"/>
    <property type="match status" value="1"/>
</dbReference>
<accession>A0A840PLN4</accession>
<name>A0A840PLN4_9ACTN</name>
<protein>
    <submittedName>
        <fullName evidence="6">AcrR family transcriptional regulator</fullName>
    </submittedName>
</protein>
<organism evidence="6 7">
    <name type="scientific">Thermocatellispora tengchongensis</name>
    <dbReference type="NCBI Taxonomy" id="1073253"/>
    <lineage>
        <taxon>Bacteria</taxon>
        <taxon>Bacillati</taxon>
        <taxon>Actinomycetota</taxon>
        <taxon>Actinomycetes</taxon>
        <taxon>Streptosporangiales</taxon>
        <taxon>Streptosporangiaceae</taxon>
        <taxon>Thermocatellispora</taxon>
    </lineage>
</organism>
<evidence type="ECO:0000313" key="7">
    <source>
        <dbReference type="Proteomes" id="UP000578449"/>
    </source>
</evidence>
<evidence type="ECO:0000256" key="3">
    <source>
        <dbReference type="ARBA" id="ARBA00023163"/>
    </source>
</evidence>
<evidence type="ECO:0000259" key="5">
    <source>
        <dbReference type="PROSITE" id="PS50977"/>
    </source>
</evidence>
<evidence type="ECO:0000313" key="6">
    <source>
        <dbReference type="EMBL" id="MBB5138893.1"/>
    </source>
</evidence>
<dbReference type="PANTHER" id="PTHR30055:SF151">
    <property type="entry name" value="TRANSCRIPTIONAL REGULATORY PROTEIN"/>
    <property type="match status" value="1"/>
</dbReference>
<sequence length="251" mass="27552">MSVWLRPPRQSRDRRISRELMTRRAIEILDAHGLDALSMRKLAAEFGATVGSLYWYVRTKDELLELALDEVLGEALSEGLGEDLAPSPAAEEGPGWREELAACARAQRAVLLRHPWALTLPARVPNVGPNALALSERVLTILRRAGAPSLTDALAAVNDHVIGAVMAEVSWQGVLRATRTTPDDWRGYLRRATAAHPLLAAQLTAEEGQDTEVARVSERRFEFGLRCLLDGLEVYCSPPPGRRAGHGEERG</sequence>
<dbReference type="InterPro" id="IPR050109">
    <property type="entry name" value="HTH-type_TetR-like_transc_reg"/>
</dbReference>
<dbReference type="Pfam" id="PF02909">
    <property type="entry name" value="TetR_C_1"/>
    <property type="match status" value="1"/>
</dbReference>
<dbReference type="InterPro" id="IPR009057">
    <property type="entry name" value="Homeodomain-like_sf"/>
</dbReference>
<dbReference type="Pfam" id="PF00440">
    <property type="entry name" value="TetR_N"/>
    <property type="match status" value="1"/>
</dbReference>
<gene>
    <name evidence="6" type="ORF">HNP84_008655</name>
</gene>
<evidence type="ECO:0000256" key="1">
    <source>
        <dbReference type="ARBA" id="ARBA00023015"/>
    </source>
</evidence>
<dbReference type="GO" id="GO:0045892">
    <property type="term" value="P:negative regulation of DNA-templated transcription"/>
    <property type="evidence" value="ECO:0007669"/>
    <property type="project" value="InterPro"/>
</dbReference>
<dbReference type="PROSITE" id="PS01081">
    <property type="entry name" value="HTH_TETR_1"/>
    <property type="match status" value="1"/>
</dbReference>
<dbReference type="EMBL" id="JACHGN010000026">
    <property type="protein sequence ID" value="MBB5138893.1"/>
    <property type="molecule type" value="Genomic_DNA"/>
</dbReference>
<evidence type="ECO:0000256" key="4">
    <source>
        <dbReference type="PROSITE-ProRule" id="PRU00335"/>
    </source>
</evidence>
<keyword evidence="1" id="KW-0805">Transcription regulation</keyword>
<dbReference type="RefSeq" id="WP_185055753.1">
    <property type="nucleotide sequence ID" value="NZ_BAABIX010000014.1"/>
</dbReference>
<keyword evidence="3" id="KW-0804">Transcription</keyword>
<evidence type="ECO:0000256" key="2">
    <source>
        <dbReference type="ARBA" id="ARBA00023125"/>
    </source>
</evidence>
<dbReference type="GO" id="GO:0000976">
    <property type="term" value="F:transcription cis-regulatory region binding"/>
    <property type="evidence" value="ECO:0007669"/>
    <property type="project" value="TreeGrafter"/>
</dbReference>
<dbReference type="AlphaFoldDB" id="A0A840PLN4"/>
<comment type="caution">
    <text evidence="6">The sequence shown here is derived from an EMBL/GenBank/DDBJ whole genome shotgun (WGS) entry which is preliminary data.</text>
</comment>
<dbReference type="InterPro" id="IPR004111">
    <property type="entry name" value="Repressor_TetR_C"/>
</dbReference>
<feature type="DNA-binding region" description="H-T-H motif" evidence="4">
    <location>
        <begin position="38"/>
        <end position="57"/>
    </location>
</feature>
<dbReference type="InterPro" id="IPR036271">
    <property type="entry name" value="Tet_transcr_reg_TetR-rel_C_sf"/>
</dbReference>
<dbReference type="PROSITE" id="PS50977">
    <property type="entry name" value="HTH_TETR_2"/>
    <property type="match status" value="1"/>
</dbReference>
<reference evidence="6 7" key="1">
    <citation type="submission" date="2020-08" db="EMBL/GenBank/DDBJ databases">
        <title>Genomic Encyclopedia of Type Strains, Phase IV (KMG-IV): sequencing the most valuable type-strain genomes for metagenomic binning, comparative biology and taxonomic classification.</title>
        <authorList>
            <person name="Goeker M."/>
        </authorList>
    </citation>
    <scope>NUCLEOTIDE SEQUENCE [LARGE SCALE GENOMIC DNA]</scope>
    <source>
        <strain evidence="6 7">DSM 45615</strain>
    </source>
</reference>
<dbReference type="Gene3D" id="1.10.357.10">
    <property type="entry name" value="Tetracycline Repressor, domain 2"/>
    <property type="match status" value="1"/>
</dbReference>
<dbReference type="SUPFAM" id="SSF46689">
    <property type="entry name" value="Homeodomain-like"/>
    <property type="match status" value="1"/>
</dbReference>